<comment type="caution">
    <text evidence="2">The sequence shown here is derived from an EMBL/GenBank/DDBJ whole genome shotgun (WGS) entry which is preliminary data.</text>
</comment>
<protein>
    <recommendedName>
        <fullName evidence="1">DUF6933 domain-containing protein</fullName>
    </recommendedName>
</protein>
<keyword evidence="3" id="KW-1185">Reference proteome</keyword>
<dbReference type="AlphaFoldDB" id="A0A7J0BQJ5"/>
<sequence length="171" mass="20112">MPNIACTQKLAVEFKDRYEPAAIPTDGLRGWHANLLTLKRRKCVLLTNEQTRFSIFFFGFRKPDFANFQNLFSERFANELKWLGIPNPQIAQARLQLGPFTFGKTYCRSTLGTMKERQLELEYLIERMPEGILTDQDYNYLSHQMNNAPTYTKFHNKYIWPAQEMASMTRI</sequence>
<accession>A0A7J0BQJ5</accession>
<organism evidence="2 3">
    <name type="scientific">Desulfovibrio psychrotolerans</name>
    <dbReference type="NCBI Taxonomy" id="415242"/>
    <lineage>
        <taxon>Bacteria</taxon>
        <taxon>Pseudomonadati</taxon>
        <taxon>Thermodesulfobacteriota</taxon>
        <taxon>Desulfovibrionia</taxon>
        <taxon>Desulfovibrionales</taxon>
        <taxon>Desulfovibrionaceae</taxon>
        <taxon>Desulfovibrio</taxon>
    </lineage>
</organism>
<name>A0A7J0BQJ5_9BACT</name>
<dbReference type="EMBL" id="BLVP01000002">
    <property type="protein sequence ID" value="GFM35928.1"/>
    <property type="molecule type" value="Genomic_DNA"/>
</dbReference>
<dbReference type="InterPro" id="IPR053864">
    <property type="entry name" value="DUF6933"/>
</dbReference>
<feature type="domain" description="DUF6933" evidence="1">
    <location>
        <begin position="4"/>
        <end position="164"/>
    </location>
</feature>
<dbReference type="Proteomes" id="UP000503820">
    <property type="component" value="Unassembled WGS sequence"/>
</dbReference>
<dbReference type="RefSeq" id="WP_174408633.1">
    <property type="nucleotide sequence ID" value="NZ_BLVP01000002.1"/>
</dbReference>
<evidence type="ECO:0000259" key="1">
    <source>
        <dbReference type="Pfam" id="PF22016"/>
    </source>
</evidence>
<reference evidence="2 3" key="1">
    <citation type="submission" date="2020-05" db="EMBL/GenBank/DDBJ databases">
        <title>Draft genome sequence of Desulfovibrio psychrotolerans JS1T.</title>
        <authorList>
            <person name="Ueno A."/>
            <person name="Tamazawa S."/>
            <person name="Tamamura S."/>
            <person name="Murakami T."/>
            <person name="Kiyama T."/>
            <person name="Inomata H."/>
            <person name="Amano Y."/>
            <person name="Miyakawa K."/>
            <person name="Tamaki H."/>
            <person name="Naganuma T."/>
            <person name="Kaneko K."/>
        </authorList>
    </citation>
    <scope>NUCLEOTIDE SEQUENCE [LARGE SCALE GENOMIC DNA]</scope>
    <source>
        <strain evidence="2 3">JS1</strain>
    </source>
</reference>
<gene>
    <name evidence="2" type="ORF">DSM19430T_06120</name>
</gene>
<proteinExistence type="predicted"/>
<evidence type="ECO:0000313" key="3">
    <source>
        <dbReference type="Proteomes" id="UP000503820"/>
    </source>
</evidence>
<dbReference type="Pfam" id="PF22016">
    <property type="entry name" value="DUF6933"/>
    <property type="match status" value="1"/>
</dbReference>
<evidence type="ECO:0000313" key="2">
    <source>
        <dbReference type="EMBL" id="GFM35928.1"/>
    </source>
</evidence>